<feature type="non-terminal residue" evidence="2">
    <location>
        <position position="1"/>
    </location>
</feature>
<feature type="compositionally biased region" description="Polar residues" evidence="1">
    <location>
        <begin position="11"/>
        <end position="21"/>
    </location>
</feature>
<dbReference type="KEGG" id="hir:HETIRDRAFT_246773"/>
<dbReference type="eggNOG" id="ENOG502S7NG">
    <property type="taxonomic scope" value="Eukaryota"/>
</dbReference>
<name>W4K581_HETIT</name>
<feature type="region of interest" description="Disordered" evidence="1">
    <location>
        <begin position="1"/>
        <end position="24"/>
    </location>
</feature>
<dbReference type="EMBL" id="KI925459">
    <property type="protein sequence ID" value="ETW80899.1"/>
    <property type="molecule type" value="Genomic_DNA"/>
</dbReference>
<feature type="region of interest" description="Disordered" evidence="1">
    <location>
        <begin position="163"/>
        <end position="223"/>
    </location>
</feature>
<gene>
    <name evidence="2" type="ORF">HETIRDRAFT_246773</name>
</gene>
<evidence type="ECO:0000313" key="2">
    <source>
        <dbReference type="EMBL" id="ETW80899.1"/>
    </source>
</evidence>
<proteinExistence type="predicted"/>
<dbReference type="HOGENOM" id="CLU_1126820_0_0_1"/>
<dbReference type="InParanoid" id="W4K581"/>
<dbReference type="OrthoDB" id="2568455at2759"/>
<evidence type="ECO:0000256" key="1">
    <source>
        <dbReference type="SAM" id="MobiDB-lite"/>
    </source>
</evidence>
<dbReference type="AlphaFoldDB" id="W4K581"/>
<organism evidence="2 3">
    <name type="scientific">Heterobasidion irregulare (strain TC 32-1)</name>
    <dbReference type="NCBI Taxonomy" id="747525"/>
    <lineage>
        <taxon>Eukaryota</taxon>
        <taxon>Fungi</taxon>
        <taxon>Dikarya</taxon>
        <taxon>Basidiomycota</taxon>
        <taxon>Agaricomycotina</taxon>
        <taxon>Agaricomycetes</taxon>
        <taxon>Russulales</taxon>
        <taxon>Bondarzewiaceae</taxon>
        <taxon>Heterobasidion</taxon>
        <taxon>Heterobasidion annosum species complex</taxon>
    </lineage>
</organism>
<accession>W4K581</accession>
<evidence type="ECO:0000313" key="3">
    <source>
        <dbReference type="Proteomes" id="UP000030671"/>
    </source>
</evidence>
<feature type="compositionally biased region" description="Polar residues" evidence="1">
    <location>
        <begin position="184"/>
        <end position="193"/>
    </location>
</feature>
<sequence length="254" mass="28567">YFDQNDEAGKQMTNTLATLPPSQRAPFSRLQSSIRTAYHASVNARRTAEFQAHLSATHPGGSLMPHSRADPSGPMAKKERFERFDRFVRSWCTMGMPGTKPFFEGLWALMRLQVVPEQLGGAGGYRIEWEIDDAVFKEAAGKDFMLEAIDVLKGVLGFEEFPSKRTSTSSVNNSPLYRPPSPMHSRSQSQPLYSKSPVPARRTNQDTPILAKRSRAPSDPFLDTTPAYDIFPPPFVDNGFEETEQQYMRTWTSP</sequence>
<reference evidence="2 3" key="1">
    <citation type="journal article" date="2012" name="New Phytol.">
        <title>Insight into trade-off between wood decay and parasitism from the genome of a fungal forest pathogen.</title>
        <authorList>
            <person name="Olson A."/>
            <person name="Aerts A."/>
            <person name="Asiegbu F."/>
            <person name="Belbahri L."/>
            <person name="Bouzid O."/>
            <person name="Broberg A."/>
            <person name="Canback B."/>
            <person name="Coutinho P.M."/>
            <person name="Cullen D."/>
            <person name="Dalman K."/>
            <person name="Deflorio G."/>
            <person name="van Diepen L.T."/>
            <person name="Dunand C."/>
            <person name="Duplessis S."/>
            <person name="Durling M."/>
            <person name="Gonthier P."/>
            <person name="Grimwood J."/>
            <person name="Fossdal C.G."/>
            <person name="Hansson D."/>
            <person name="Henrissat B."/>
            <person name="Hietala A."/>
            <person name="Himmelstrand K."/>
            <person name="Hoffmeister D."/>
            <person name="Hogberg N."/>
            <person name="James T.Y."/>
            <person name="Karlsson M."/>
            <person name="Kohler A."/>
            <person name="Kues U."/>
            <person name="Lee Y.H."/>
            <person name="Lin Y.C."/>
            <person name="Lind M."/>
            <person name="Lindquist E."/>
            <person name="Lombard V."/>
            <person name="Lucas S."/>
            <person name="Lunden K."/>
            <person name="Morin E."/>
            <person name="Murat C."/>
            <person name="Park J."/>
            <person name="Raffaello T."/>
            <person name="Rouze P."/>
            <person name="Salamov A."/>
            <person name="Schmutz J."/>
            <person name="Solheim H."/>
            <person name="Stahlberg J."/>
            <person name="Velez H."/>
            <person name="de Vries R.P."/>
            <person name="Wiebenga A."/>
            <person name="Woodward S."/>
            <person name="Yakovlev I."/>
            <person name="Garbelotto M."/>
            <person name="Martin F."/>
            <person name="Grigoriev I.V."/>
            <person name="Stenlid J."/>
        </authorList>
    </citation>
    <scope>NUCLEOTIDE SEQUENCE [LARGE SCALE GENOMIC DNA]</scope>
    <source>
        <strain evidence="2 3">TC 32-1</strain>
    </source>
</reference>
<feature type="non-terminal residue" evidence="2">
    <location>
        <position position="254"/>
    </location>
</feature>
<keyword evidence="3" id="KW-1185">Reference proteome</keyword>
<feature type="compositionally biased region" description="Polar residues" evidence="1">
    <location>
        <begin position="164"/>
        <end position="175"/>
    </location>
</feature>
<dbReference type="GeneID" id="20669126"/>
<protein>
    <submittedName>
        <fullName evidence="2">Uncharacterized protein</fullName>
    </submittedName>
</protein>
<dbReference type="RefSeq" id="XP_009547594.1">
    <property type="nucleotide sequence ID" value="XM_009549299.1"/>
</dbReference>
<dbReference type="Proteomes" id="UP000030671">
    <property type="component" value="Unassembled WGS sequence"/>
</dbReference>